<keyword evidence="2" id="KW-0812">Transmembrane</keyword>
<evidence type="ECO:0000256" key="1">
    <source>
        <dbReference type="ARBA" id="ARBA00006464"/>
    </source>
</evidence>
<protein>
    <submittedName>
        <fullName evidence="4">O-antigen biosynthesis protein WlbG</fullName>
    </submittedName>
</protein>
<feature type="transmembrane region" description="Helical" evidence="2">
    <location>
        <begin position="20"/>
        <end position="40"/>
    </location>
</feature>
<comment type="similarity">
    <text evidence="1">Belongs to the bacterial sugar transferase family.</text>
</comment>
<evidence type="ECO:0000256" key="2">
    <source>
        <dbReference type="SAM" id="Phobius"/>
    </source>
</evidence>
<proteinExistence type="inferred from homology"/>
<comment type="caution">
    <text evidence="4">The sequence shown here is derived from an EMBL/GenBank/DDBJ whole genome shotgun (WGS) entry which is preliminary data.</text>
</comment>
<evidence type="ECO:0000313" key="4">
    <source>
        <dbReference type="EMBL" id="GAA4451803.1"/>
    </source>
</evidence>
<organism evidence="4 5">
    <name type="scientific">Novipirellula rosea</name>
    <dbReference type="NCBI Taxonomy" id="1031540"/>
    <lineage>
        <taxon>Bacteria</taxon>
        <taxon>Pseudomonadati</taxon>
        <taxon>Planctomycetota</taxon>
        <taxon>Planctomycetia</taxon>
        <taxon>Pirellulales</taxon>
        <taxon>Pirellulaceae</taxon>
        <taxon>Novipirellula</taxon>
    </lineage>
</organism>
<gene>
    <name evidence="4" type="primary">wlbG</name>
    <name evidence="4" type="ORF">GCM10023156_20090</name>
</gene>
<name>A0ABP8MMW7_9BACT</name>
<sequence length="207" mass="23411">MPLLQATPVQTAAKRCFDMFASGLGILLLSPLLIVIAVIIRFTSSGPVLFQQTRVGRQLRPFKILKFRTMVENAPSLGPAITSGGDPRITRIGRLLRKTKLDELPQLFNILKGDMSLVGPRPEVPKYVEMFEDDFRQILIVRPGLTDLASIKYRDESTVLAQAEDPEREYITRILPDKIELAKQYVRHSSIALDVRVILQTLLQLFR</sequence>
<keyword evidence="2" id="KW-0472">Membrane</keyword>
<dbReference type="EMBL" id="BAABGA010000029">
    <property type="protein sequence ID" value="GAA4451803.1"/>
    <property type="molecule type" value="Genomic_DNA"/>
</dbReference>
<dbReference type="Pfam" id="PF02397">
    <property type="entry name" value="Bac_transf"/>
    <property type="match status" value="1"/>
</dbReference>
<accession>A0ABP8MMW7</accession>
<dbReference type="Proteomes" id="UP001500840">
    <property type="component" value="Unassembled WGS sequence"/>
</dbReference>
<evidence type="ECO:0000313" key="5">
    <source>
        <dbReference type="Proteomes" id="UP001500840"/>
    </source>
</evidence>
<keyword evidence="5" id="KW-1185">Reference proteome</keyword>
<dbReference type="InterPro" id="IPR003362">
    <property type="entry name" value="Bact_transf"/>
</dbReference>
<dbReference type="PANTHER" id="PTHR30576:SF20">
    <property type="entry name" value="QUINOVOSAMINEPHOSPHOTRANSFERAE-RELATED"/>
    <property type="match status" value="1"/>
</dbReference>
<feature type="domain" description="Bacterial sugar transferase" evidence="3">
    <location>
        <begin position="14"/>
        <end position="206"/>
    </location>
</feature>
<evidence type="ECO:0000259" key="3">
    <source>
        <dbReference type="Pfam" id="PF02397"/>
    </source>
</evidence>
<dbReference type="PANTHER" id="PTHR30576">
    <property type="entry name" value="COLANIC BIOSYNTHESIS UDP-GLUCOSE LIPID CARRIER TRANSFERASE"/>
    <property type="match status" value="1"/>
</dbReference>
<keyword evidence="2" id="KW-1133">Transmembrane helix</keyword>
<reference evidence="5" key="1">
    <citation type="journal article" date="2019" name="Int. J. Syst. Evol. Microbiol.">
        <title>The Global Catalogue of Microorganisms (GCM) 10K type strain sequencing project: providing services to taxonomists for standard genome sequencing and annotation.</title>
        <authorList>
            <consortium name="The Broad Institute Genomics Platform"/>
            <consortium name="The Broad Institute Genome Sequencing Center for Infectious Disease"/>
            <person name="Wu L."/>
            <person name="Ma J."/>
        </authorList>
    </citation>
    <scope>NUCLEOTIDE SEQUENCE [LARGE SCALE GENOMIC DNA]</scope>
    <source>
        <strain evidence="5">JCM 17759</strain>
    </source>
</reference>